<evidence type="ECO:0000256" key="4">
    <source>
        <dbReference type="ARBA" id="ARBA00022729"/>
    </source>
</evidence>
<dbReference type="InterPro" id="IPR013766">
    <property type="entry name" value="Thioredoxin_domain"/>
</dbReference>
<evidence type="ECO:0000313" key="15">
    <source>
        <dbReference type="Proteomes" id="UP001634394"/>
    </source>
</evidence>
<comment type="cofactor">
    <cofactor evidence="1 10">
        <name>FAD</name>
        <dbReference type="ChEBI" id="CHEBI:57692"/>
    </cofactor>
</comment>
<dbReference type="Pfam" id="PF18371">
    <property type="entry name" value="FAD_SOX"/>
    <property type="match status" value="1"/>
</dbReference>
<dbReference type="EC" id="1.8.3.2" evidence="10"/>
<proteinExistence type="inferred from homology"/>
<dbReference type="Proteomes" id="UP001634394">
    <property type="component" value="Unassembled WGS sequence"/>
</dbReference>
<evidence type="ECO:0000256" key="1">
    <source>
        <dbReference type="ARBA" id="ARBA00001974"/>
    </source>
</evidence>
<dbReference type="InterPro" id="IPR040986">
    <property type="entry name" value="QSOX_FAD-bd_dom"/>
</dbReference>
<evidence type="ECO:0000259" key="12">
    <source>
        <dbReference type="PROSITE" id="PS51324"/>
    </source>
</evidence>
<dbReference type="Pfam" id="PF18108">
    <property type="entry name" value="QSOX_Trx1"/>
    <property type="match status" value="1"/>
</dbReference>
<evidence type="ECO:0000313" key="14">
    <source>
        <dbReference type="EMBL" id="KAL3870288.1"/>
    </source>
</evidence>
<keyword evidence="5 10" id="KW-0274">FAD</keyword>
<keyword evidence="10" id="KW-0472">Membrane</keyword>
<feature type="chain" id="PRO_5044817111" description="Sulfhydryl oxidase" evidence="11">
    <location>
        <begin position="22"/>
        <end position="678"/>
    </location>
</feature>
<comment type="similarity">
    <text evidence="2 10">Belongs to the quiescin-sulfhydryl oxidase (QSOX) family.</text>
</comment>
<evidence type="ECO:0000256" key="6">
    <source>
        <dbReference type="ARBA" id="ARBA00023002"/>
    </source>
</evidence>
<evidence type="ECO:0000256" key="2">
    <source>
        <dbReference type="ARBA" id="ARBA00006041"/>
    </source>
</evidence>
<dbReference type="PROSITE" id="PS51352">
    <property type="entry name" value="THIOREDOXIN_2"/>
    <property type="match status" value="1"/>
</dbReference>
<dbReference type="EMBL" id="JBJQND010000007">
    <property type="protein sequence ID" value="KAL3870288.1"/>
    <property type="molecule type" value="Genomic_DNA"/>
</dbReference>
<dbReference type="FunFam" id="1.20.120.310:FF:000001">
    <property type="entry name" value="Sulfhydryl oxidase"/>
    <property type="match status" value="1"/>
</dbReference>
<keyword evidence="3 10" id="KW-0285">Flavoprotein</keyword>
<dbReference type="InterPro" id="IPR042568">
    <property type="entry name" value="QSOX_FAD-bd_sf"/>
</dbReference>
<dbReference type="Gene3D" id="1.20.120.310">
    <property type="entry name" value="ERV/ALR sulfhydryl oxidase domain"/>
    <property type="match status" value="1"/>
</dbReference>
<feature type="domain" description="ERV/ALR sulfhydryl oxidase" evidence="12">
    <location>
        <begin position="390"/>
        <end position="494"/>
    </location>
</feature>
<dbReference type="PANTHER" id="PTHR22897">
    <property type="entry name" value="QUIESCIN Q6-RELATED SULFHYDRYL OXIDASE"/>
    <property type="match status" value="1"/>
</dbReference>
<dbReference type="InterPro" id="IPR036249">
    <property type="entry name" value="Thioredoxin-like_sf"/>
</dbReference>
<accession>A0ABD3WAN1</accession>
<evidence type="ECO:0000256" key="5">
    <source>
        <dbReference type="ARBA" id="ARBA00022827"/>
    </source>
</evidence>
<keyword evidence="4 11" id="KW-0732">Signal</keyword>
<evidence type="ECO:0000256" key="8">
    <source>
        <dbReference type="ARBA" id="ARBA00023180"/>
    </source>
</evidence>
<keyword evidence="15" id="KW-1185">Reference proteome</keyword>
<dbReference type="InterPro" id="IPR017905">
    <property type="entry name" value="ERV/ALR_sulphydryl_oxidase"/>
</dbReference>
<keyword evidence="6 10" id="KW-0560">Oxidoreductase</keyword>
<gene>
    <name evidence="14" type="ORF">ACJMK2_038364</name>
</gene>
<dbReference type="FunFam" id="1.20.120.1960:FF:000001">
    <property type="entry name" value="Sulfhydryl oxidase"/>
    <property type="match status" value="1"/>
</dbReference>
<keyword evidence="8" id="KW-0325">Glycoprotein</keyword>
<dbReference type="InterPro" id="IPR041269">
    <property type="entry name" value="QSOX_Trx1"/>
</dbReference>
<keyword evidence="10" id="KW-1133">Transmembrane helix</keyword>
<dbReference type="AlphaFoldDB" id="A0ABD3WAN1"/>
<dbReference type="Gene3D" id="1.20.120.1960">
    <property type="entry name" value="QSOX sulfhydryl oxidase domain"/>
    <property type="match status" value="1"/>
</dbReference>
<dbReference type="InterPro" id="IPR039798">
    <property type="entry name" value="Sulfhydryl_oxidase"/>
</dbReference>
<keyword evidence="10" id="KW-0812">Transmembrane</keyword>
<feature type="transmembrane region" description="Helical" evidence="10">
    <location>
        <begin position="647"/>
        <end position="666"/>
    </location>
</feature>
<dbReference type="SUPFAM" id="SSF52833">
    <property type="entry name" value="Thioredoxin-like"/>
    <property type="match status" value="1"/>
</dbReference>
<evidence type="ECO:0000256" key="10">
    <source>
        <dbReference type="RuleBase" id="RU371123"/>
    </source>
</evidence>
<dbReference type="CDD" id="cd02992">
    <property type="entry name" value="PDI_a_QSOX"/>
    <property type="match status" value="1"/>
</dbReference>
<dbReference type="PROSITE" id="PS51324">
    <property type="entry name" value="ERV_ALR"/>
    <property type="match status" value="1"/>
</dbReference>
<sequence length="678" mass="78759">MVVLYFLQILTYLSVISVVKAELYSPTDDDVIILDVNNFEKLVLNSESAWIVEFYNSWCGHCINFAPTWKKLATDVKGWQPVINVGAIDCSSSENLPMCRKYDIKGFPTFKLFQFGAVEGDKGEEFQNQDFHALRMKMIDFVMQRTSYEKPKSWPKLEPLESIDGIWNEAGDHHDYVALVFEDEKSYLGRAVVLDLCTEKRILIRRMLSDSVKKYGITEFPSLYLIHRDGKFERLAAKETDRQAFVDVLRSLVKSSKDDLPKKGDLGEEKSQNYSDTGVKYIPRNQSAYSSQTVQMTDLVSALHYSFRQEIAIHKSVSGPAIEALKKFIRVLAKYFPGREHVRNFIWRVSTWLNSLLEISGEGWLEKIDSFQTEDTFLPDKIQWMACRGSETRYRGYPCGLWTLFHTLTVSFFDTTRGSPSTDPLEVLDAIQGYMKFFFGCQECSKNFLKMAANIGSVVKSSEDSIMWLWKAHNQANRRLHGDISEDPSHPKIQFPSNSMCRACQSSNVTGPKGEIIWNVVEVKKFLLRFYDPDKILETAENVPWKKDVHSSEKNEKNLQLDWWERQQRKADLEKIRELRQFKLDRKKLKEVDKKESEDSRVNKTLDYAIANFEIANKRENNFNAGIKKERVPSGWGFNNIDFGICLMFYVMCTVILMILYYHFIVQRRYRPCNLLPF</sequence>
<protein>
    <recommendedName>
        <fullName evidence="10">Sulfhydryl oxidase</fullName>
        <ecNumber evidence="10">1.8.3.2</ecNumber>
    </recommendedName>
</protein>
<comment type="caution">
    <text evidence="14">The sequence shown here is derived from an EMBL/GenBank/DDBJ whole genome shotgun (WGS) entry which is preliminary data.</text>
</comment>
<comment type="function">
    <text evidence="10">Catalyzes the oxidation of sulfhydryl groups in peptide and protein thiols to disulfides with the reduction of oxygen to hydrogen peroxide.</text>
</comment>
<dbReference type="GO" id="GO:0016972">
    <property type="term" value="F:thiol oxidase activity"/>
    <property type="evidence" value="ECO:0007669"/>
    <property type="project" value="UniProtKB-EC"/>
</dbReference>
<dbReference type="Pfam" id="PF04777">
    <property type="entry name" value="Evr1_Alr"/>
    <property type="match status" value="1"/>
</dbReference>
<comment type="catalytic activity">
    <reaction evidence="9 10">
        <text>2 R'C(R)SH + O2 = R'C(R)S-S(R)CR' + H2O2</text>
        <dbReference type="Rhea" id="RHEA:17357"/>
        <dbReference type="ChEBI" id="CHEBI:15379"/>
        <dbReference type="ChEBI" id="CHEBI:16240"/>
        <dbReference type="ChEBI" id="CHEBI:16520"/>
        <dbReference type="ChEBI" id="CHEBI:17412"/>
        <dbReference type="EC" id="1.8.3.2"/>
    </reaction>
</comment>
<evidence type="ECO:0000259" key="13">
    <source>
        <dbReference type="PROSITE" id="PS51352"/>
    </source>
</evidence>
<reference evidence="14 15" key="1">
    <citation type="submission" date="2024-11" db="EMBL/GenBank/DDBJ databases">
        <title>Chromosome-level genome assembly of the freshwater bivalve Anodonta woodiana.</title>
        <authorList>
            <person name="Chen X."/>
        </authorList>
    </citation>
    <scope>NUCLEOTIDE SEQUENCE [LARGE SCALE GENOMIC DNA]</scope>
    <source>
        <strain evidence="14">MN2024</strain>
        <tissue evidence="14">Gills</tissue>
    </source>
</reference>
<evidence type="ECO:0000256" key="11">
    <source>
        <dbReference type="SAM" id="SignalP"/>
    </source>
</evidence>
<keyword evidence="7" id="KW-1015">Disulfide bond</keyword>
<feature type="signal peptide" evidence="11">
    <location>
        <begin position="1"/>
        <end position="21"/>
    </location>
</feature>
<feature type="domain" description="Thioredoxin" evidence="13">
    <location>
        <begin position="13"/>
        <end position="144"/>
    </location>
</feature>
<evidence type="ECO:0000256" key="7">
    <source>
        <dbReference type="ARBA" id="ARBA00023157"/>
    </source>
</evidence>
<dbReference type="PANTHER" id="PTHR22897:SF8">
    <property type="entry name" value="SULFHYDRYL OXIDASE"/>
    <property type="match status" value="1"/>
</dbReference>
<dbReference type="Gene3D" id="3.40.30.10">
    <property type="entry name" value="Glutaredoxin"/>
    <property type="match status" value="2"/>
</dbReference>
<name>A0ABD3WAN1_SINWO</name>
<evidence type="ECO:0000256" key="3">
    <source>
        <dbReference type="ARBA" id="ARBA00022630"/>
    </source>
</evidence>
<evidence type="ECO:0000256" key="9">
    <source>
        <dbReference type="ARBA" id="ARBA00048864"/>
    </source>
</evidence>
<dbReference type="InterPro" id="IPR036774">
    <property type="entry name" value="ERV/ALR_sulphydryl_oxid_sf"/>
</dbReference>
<dbReference type="Pfam" id="PF00085">
    <property type="entry name" value="Thioredoxin"/>
    <property type="match status" value="1"/>
</dbReference>
<organism evidence="14 15">
    <name type="scientific">Sinanodonta woodiana</name>
    <name type="common">Chinese pond mussel</name>
    <name type="synonym">Anodonta woodiana</name>
    <dbReference type="NCBI Taxonomy" id="1069815"/>
    <lineage>
        <taxon>Eukaryota</taxon>
        <taxon>Metazoa</taxon>
        <taxon>Spiralia</taxon>
        <taxon>Lophotrochozoa</taxon>
        <taxon>Mollusca</taxon>
        <taxon>Bivalvia</taxon>
        <taxon>Autobranchia</taxon>
        <taxon>Heteroconchia</taxon>
        <taxon>Palaeoheterodonta</taxon>
        <taxon>Unionida</taxon>
        <taxon>Unionoidea</taxon>
        <taxon>Unionidae</taxon>
        <taxon>Unioninae</taxon>
        <taxon>Sinanodonta</taxon>
    </lineage>
</organism>
<dbReference type="FunFam" id="3.40.30.10:FF:000073">
    <property type="entry name" value="Sulfhydryl oxidase"/>
    <property type="match status" value="1"/>
</dbReference>
<dbReference type="SUPFAM" id="SSF69000">
    <property type="entry name" value="FAD-dependent thiol oxidase"/>
    <property type="match status" value="1"/>
</dbReference>